<feature type="compositionally biased region" description="Polar residues" evidence="1">
    <location>
        <begin position="63"/>
        <end position="75"/>
    </location>
</feature>
<sequence length="146" mass="15954">MICASVPGLKAFFTRFLPAALLSTAKRSKQLPGHGNPWHRKASFRRGTGGVKASEISPLSAASRDNTTTPSSDNFSADVERDGEMWLPPSPASASERRNGKSKMDIKVQQTFEMRRTMFDETDDDKSEKELVLGHAGSHAGKGFGW</sequence>
<evidence type="ECO:0000313" key="2">
    <source>
        <dbReference type="EMBL" id="KAK3330710.1"/>
    </source>
</evidence>
<dbReference type="Proteomes" id="UP001283341">
    <property type="component" value="Unassembled WGS sequence"/>
</dbReference>
<accession>A0AAE0MFV5</accession>
<dbReference type="AlphaFoldDB" id="A0AAE0MFV5"/>
<evidence type="ECO:0000256" key="1">
    <source>
        <dbReference type="SAM" id="MobiDB-lite"/>
    </source>
</evidence>
<keyword evidence="3" id="KW-1185">Reference proteome</keyword>
<feature type="region of interest" description="Disordered" evidence="1">
    <location>
        <begin position="28"/>
        <end position="107"/>
    </location>
</feature>
<proteinExistence type="predicted"/>
<evidence type="ECO:0000313" key="3">
    <source>
        <dbReference type="Proteomes" id="UP001283341"/>
    </source>
</evidence>
<name>A0AAE0MFV5_9PEZI</name>
<reference evidence="2" key="1">
    <citation type="journal article" date="2023" name="Mol. Phylogenet. Evol.">
        <title>Genome-scale phylogeny and comparative genomics of the fungal order Sordariales.</title>
        <authorList>
            <person name="Hensen N."/>
            <person name="Bonometti L."/>
            <person name="Westerberg I."/>
            <person name="Brannstrom I.O."/>
            <person name="Guillou S."/>
            <person name="Cros-Aarteil S."/>
            <person name="Calhoun S."/>
            <person name="Haridas S."/>
            <person name="Kuo A."/>
            <person name="Mondo S."/>
            <person name="Pangilinan J."/>
            <person name="Riley R."/>
            <person name="LaButti K."/>
            <person name="Andreopoulos B."/>
            <person name="Lipzen A."/>
            <person name="Chen C."/>
            <person name="Yan M."/>
            <person name="Daum C."/>
            <person name="Ng V."/>
            <person name="Clum A."/>
            <person name="Steindorff A."/>
            <person name="Ohm R.A."/>
            <person name="Martin F."/>
            <person name="Silar P."/>
            <person name="Natvig D.O."/>
            <person name="Lalanne C."/>
            <person name="Gautier V."/>
            <person name="Ament-Velasquez S.L."/>
            <person name="Kruys A."/>
            <person name="Hutchinson M.I."/>
            <person name="Powell A.J."/>
            <person name="Barry K."/>
            <person name="Miller A.N."/>
            <person name="Grigoriev I.V."/>
            <person name="Debuchy R."/>
            <person name="Gladieux P."/>
            <person name="Hiltunen Thoren M."/>
            <person name="Johannesson H."/>
        </authorList>
    </citation>
    <scope>NUCLEOTIDE SEQUENCE</scope>
    <source>
        <strain evidence="2">CBS 118394</strain>
    </source>
</reference>
<reference evidence="2" key="2">
    <citation type="submission" date="2023-06" db="EMBL/GenBank/DDBJ databases">
        <authorList>
            <consortium name="Lawrence Berkeley National Laboratory"/>
            <person name="Haridas S."/>
            <person name="Hensen N."/>
            <person name="Bonometti L."/>
            <person name="Westerberg I."/>
            <person name="Brannstrom I.O."/>
            <person name="Guillou S."/>
            <person name="Cros-Aarteil S."/>
            <person name="Calhoun S."/>
            <person name="Kuo A."/>
            <person name="Mondo S."/>
            <person name="Pangilinan J."/>
            <person name="Riley R."/>
            <person name="Labutti K."/>
            <person name="Andreopoulos B."/>
            <person name="Lipzen A."/>
            <person name="Chen C."/>
            <person name="Yanf M."/>
            <person name="Daum C."/>
            <person name="Ng V."/>
            <person name="Clum A."/>
            <person name="Steindorff A."/>
            <person name="Ohm R."/>
            <person name="Martin F."/>
            <person name="Silar P."/>
            <person name="Natvig D."/>
            <person name="Lalanne C."/>
            <person name="Gautier V."/>
            <person name="Ament-Velasquez S.L."/>
            <person name="Kruys A."/>
            <person name="Hutchinson M.I."/>
            <person name="Powell A.J."/>
            <person name="Barry K."/>
            <person name="Miller A.N."/>
            <person name="Grigoriev I.V."/>
            <person name="Debuchy R."/>
            <person name="Gladieux P."/>
            <person name="Thoren M.H."/>
            <person name="Johannesson H."/>
        </authorList>
    </citation>
    <scope>NUCLEOTIDE SEQUENCE</scope>
    <source>
        <strain evidence="2">CBS 118394</strain>
    </source>
</reference>
<gene>
    <name evidence="2" type="ORF">B0H66DRAFT_528053</name>
</gene>
<protein>
    <submittedName>
        <fullName evidence="2">Uncharacterized protein</fullName>
    </submittedName>
</protein>
<dbReference type="EMBL" id="JAUEDM010000001">
    <property type="protein sequence ID" value="KAK3330710.1"/>
    <property type="molecule type" value="Genomic_DNA"/>
</dbReference>
<comment type="caution">
    <text evidence="2">The sequence shown here is derived from an EMBL/GenBank/DDBJ whole genome shotgun (WGS) entry which is preliminary data.</text>
</comment>
<organism evidence="2 3">
    <name type="scientific">Apodospora peruviana</name>
    <dbReference type="NCBI Taxonomy" id="516989"/>
    <lineage>
        <taxon>Eukaryota</taxon>
        <taxon>Fungi</taxon>
        <taxon>Dikarya</taxon>
        <taxon>Ascomycota</taxon>
        <taxon>Pezizomycotina</taxon>
        <taxon>Sordariomycetes</taxon>
        <taxon>Sordariomycetidae</taxon>
        <taxon>Sordariales</taxon>
        <taxon>Lasiosphaeriaceae</taxon>
        <taxon>Apodospora</taxon>
    </lineage>
</organism>
<feature type="compositionally biased region" description="Basic and acidic residues" evidence="1">
    <location>
        <begin position="95"/>
        <end position="106"/>
    </location>
</feature>